<evidence type="ECO:0000313" key="3">
    <source>
        <dbReference type="EMBL" id="RYP88007.1"/>
    </source>
</evidence>
<dbReference type="AlphaFoldDB" id="A0A4Q4ZI96"/>
<dbReference type="RefSeq" id="WP_134714306.1">
    <property type="nucleotide sequence ID" value="NZ_SDKM01000004.1"/>
</dbReference>
<reference evidence="3 4" key="1">
    <citation type="submission" date="2019-01" db="EMBL/GenBank/DDBJ databases">
        <title>Nocardioides guangzhouensis sp. nov., an actinobacterium isolated from soil.</title>
        <authorList>
            <person name="Fu Y."/>
            <person name="Cai Y."/>
            <person name="Lin Z."/>
            <person name="Chen P."/>
        </authorList>
    </citation>
    <scope>NUCLEOTIDE SEQUENCE [LARGE SCALE GENOMIC DNA]</scope>
    <source>
        <strain evidence="3 4">130</strain>
    </source>
</reference>
<evidence type="ECO:0000313" key="4">
    <source>
        <dbReference type="Proteomes" id="UP000295198"/>
    </source>
</evidence>
<feature type="region of interest" description="Disordered" evidence="1">
    <location>
        <begin position="1"/>
        <end position="23"/>
    </location>
</feature>
<keyword evidence="4" id="KW-1185">Reference proteome</keyword>
<gene>
    <name evidence="3" type="ORF">EKO23_03920</name>
</gene>
<organism evidence="3 4">
    <name type="scientific">Nocardioides guangzhouensis</name>
    <dbReference type="NCBI Taxonomy" id="2497878"/>
    <lineage>
        <taxon>Bacteria</taxon>
        <taxon>Bacillati</taxon>
        <taxon>Actinomycetota</taxon>
        <taxon>Actinomycetes</taxon>
        <taxon>Propionibacteriales</taxon>
        <taxon>Nocardioidaceae</taxon>
        <taxon>Nocardioides</taxon>
    </lineage>
</organism>
<evidence type="ECO:0000259" key="2">
    <source>
        <dbReference type="Pfam" id="PF20537"/>
    </source>
</evidence>
<feature type="domain" description="DUF6752" evidence="2">
    <location>
        <begin position="29"/>
        <end position="82"/>
    </location>
</feature>
<dbReference type="InterPro" id="IPR046640">
    <property type="entry name" value="DUF6752"/>
</dbReference>
<proteinExistence type="predicted"/>
<dbReference type="EMBL" id="SDKM01000004">
    <property type="protein sequence ID" value="RYP88007.1"/>
    <property type="molecule type" value="Genomic_DNA"/>
</dbReference>
<evidence type="ECO:0000256" key="1">
    <source>
        <dbReference type="SAM" id="MobiDB-lite"/>
    </source>
</evidence>
<accession>A0A4Q4ZI96</accession>
<dbReference type="Pfam" id="PF20537">
    <property type="entry name" value="DUF6752"/>
    <property type="match status" value="1"/>
</dbReference>
<sequence>MRLPFSGRPQQHEAPAPLPPAARRRLNRLEREVEQLRADLQEQRSLGLKVAEMSDLVTELIGAAARGPEEFDAALSRYRDELE</sequence>
<comment type="caution">
    <text evidence="3">The sequence shown here is derived from an EMBL/GenBank/DDBJ whole genome shotgun (WGS) entry which is preliminary data.</text>
</comment>
<dbReference type="Proteomes" id="UP000295198">
    <property type="component" value="Unassembled WGS sequence"/>
</dbReference>
<protein>
    <recommendedName>
        <fullName evidence="2">DUF6752 domain-containing protein</fullName>
    </recommendedName>
</protein>
<name>A0A4Q4ZI96_9ACTN</name>